<name>X1T638_9ZZZZ</name>
<proteinExistence type="predicted"/>
<dbReference type="Gene3D" id="3.40.50.10630">
    <property type="entry name" value="Uracil-DNA glycosylase-like"/>
    <property type="match status" value="1"/>
</dbReference>
<gene>
    <name evidence="1" type="ORF">S12H4_35728</name>
</gene>
<comment type="caution">
    <text evidence="1">The sequence shown here is derived from an EMBL/GenBank/DDBJ whole genome shotgun (WGS) entry which is preliminary data.</text>
</comment>
<dbReference type="InterPro" id="IPR036895">
    <property type="entry name" value="Uracil-DNA_glycosylase-like_sf"/>
</dbReference>
<reference evidence="1" key="1">
    <citation type="journal article" date="2014" name="Front. Microbiol.">
        <title>High frequency of phylogenetically diverse reductive dehalogenase-homologous genes in deep subseafloor sedimentary metagenomes.</title>
        <authorList>
            <person name="Kawai M."/>
            <person name="Futagami T."/>
            <person name="Toyoda A."/>
            <person name="Takaki Y."/>
            <person name="Nishi S."/>
            <person name="Hori S."/>
            <person name="Arai W."/>
            <person name="Tsubouchi T."/>
            <person name="Morono Y."/>
            <person name="Uchiyama I."/>
            <person name="Ito T."/>
            <person name="Fujiyama A."/>
            <person name="Inagaki F."/>
            <person name="Takami H."/>
        </authorList>
    </citation>
    <scope>NUCLEOTIDE SEQUENCE</scope>
    <source>
        <strain evidence="1">Expedition CK06-06</strain>
    </source>
</reference>
<accession>X1T638</accession>
<dbReference type="EMBL" id="BARW01021243">
    <property type="protein sequence ID" value="GAJ00818.1"/>
    <property type="molecule type" value="Genomic_DNA"/>
</dbReference>
<protein>
    <submittedName>
        <fullName evidence="1">Uncharacterized protein</fullName>
    </submittedName>
</protein>
<sequence>MDTSDDFLIGGDELFQEPRFVKHYKFMIDDYIPNVEKPIAFFLSCSKHKPYNKSPYRRVSLLWRLSVRNAWFKADIITFSELFPFLLFS</sequence>
<organism evidence="1">
    <name type="scientific">marine sediment metagenome</name>
    <dbReference type="NCBI Taxonomy" id="412755"/>
    <lineage>
        <taxon>unclassified sequences</taxon>
        <taxon>metagenomes</taxon>
        <taxon>ecological metagenomes</taxon>
    </lineage>
</organism>
<dbReference type="AlphaFoldDB" id="X1T638"/>
<evidence type="ECO:0000313" key="1">
    <source>
        <dbReference type="EMBL" id="GAJ00818.1"/>
    </source>
</evidence>
<dbReference type="SUPFAM" id="SSF52141">
    <property type="entry name" value="Uracil-DNA glycosylase-like"/>
    <property type="match status" value="1"/>
</dbReference>